<proteinExistence type="predicted"/>
<accession>A0A1M6V533</accession>
<evidence type="ECO:0000256" key="1">
    <source>
        <dbReference type="SAM" id="SignalP"/>
    </source>
</evidence>
<keyword evidence="3" id="KW-1185">Reference proteome</keyword>
<reference evidence="2 3" key="1">
    <citation type="submission" date="2016-11" db="EMBL/GenBank/DDBJ databases">
        <authorList>
            <person name="Jaros S."/>
            <person name="Januszkiewicz K."/>
            <person name="Wedrychowicz H."/>
        </authorList>
    </citation>
    <scope>NUCLEOTIDE SEQUENCE [LARGE SCALE GENOMIC DNA]</scope>
    <source>
        <strain evidence="2 3">DSM 14214</strain>
    </source>
</reference>
<feature type="chain" id="PRO_5039244041" evidence="1">
    <location>
        <begin position="20"/>
        <end position="192"/>
    </location>
</feature>
<dbReference type="Proteomes" id="UP000183975">
    <property type="component" value="Unassembled WGS sequence"/>
</dbReference>
<dbReference type="EMBL" id="FRAH01000044">
    <property type="protein sequence ID" value="SHK76495.1"/>
    <property type="molecule type" value="Genomic_DNA"/>
</dbReference>
<protein>
    <submittedName>
        <fullName evidence="2">Uncharacterized protein</fullName>
    </submittedName>
</protein>
<dbReference type="OrthoDB" id="1925955at2"/>
<feature type="signal peptide" evidence="1">
    <location>
        <begin position="1"/>
        <end position="19"/>
    </location>
</feature>
<dbReference type="RefSeq" id="WP_072851942.1">
    <property type="nucleotide sequence ID" value="NZ_FRAH01000044.1"/>
</dbReference>
<gene>
    <name evidence="2" type="ORF">SAMN02745138_02304</name>
</gene>
<dbReference type="AlphaFoldDB" id="A0A1M6V533"/>
<sequence length="192" mass="20720">MLKKFLAFLTTLAMVFAFVGCSGGESPETAVTNYLTAFQNLDLETIDKYTNDTSETTDTADDAISDLENEETGKAFVENLTFEILSSTEEGDTATVKVSITNVDMANAMSQAISEMISLAFAGLSEEELEQKSTEAMISAIANNKDTTYTKEVDISLVKGENNWLIVPDNDLADAITGGLVSYAENINEAFS</sequence>
<name>A0A1M6V533_9FIRM</name>
<organism evidence="2 3">
    <name type="scientific">Anaerotignum lactatifermentans DSM 14214</name>
    <dbReference type="NCBI Taxonomy" id="1121323"/>
    <lineage>
        <taxon>Bacteria</taxon>
        <taxon>Bacillati</taxon>
        <taxon>Bacillota</taxon>
        <taxon>Clostridia</taxon>
        <taxon>Lachnospirales</taxon>
        <taxon>Anaerotignaceae</taxon>
        <taxon>Anaerotignum</taxon>
    </lineage>
</organism>
<evidence type="ECO:0000313" key="2">
    <source>
        <dbReference type="EMBL" id="SHK76495.1"/>
    </source>
</evidence>
<keyword evidence="1" id="KW-0732">Signal</keyword>
<dbReference type="GeneID" id="78176308"/>
<dbReference type="PROSITE" id="PS51257">
    <property type="entry name" value="PROKAR_LIPOPROTEIN"/>
    <property type="match status" value="1"/>
</dbReference>
<evidence type="ECO:0000313" key="3">
    <source>
        <dbReference type="Proteomes" id="UP000183975"/>
    </source>
</evidence>